<dbReference type="Proteomes" id="UP000233200">
    <property type="component" value="Unplaced"/>
</dbReference>
<organism evidence="13 14">
    <name type="scientific">Rhinopithecus roxellana</name>
    <name type="common">Golden snub-nosed monkey</name>
    <name type="synonym">Pygathrix roxellana</name>
    <dbReference type="NCBI Taxonomy" id="61622"/>
    <lineage>
        <taxon>Eukaryota</taxon>
        <taxon>Metazoa</taxon>
        <taxon>Chordata</taxon>
        <taxon>Craniata</taxon>
        <taxon>Vertebrata</taxon>
        <taxon>Euteleostomi</taxon>
        <taxon>Mammalia</taxon>
        <taxon>Eutheria</taxon>
        <taxon>Euarchontoglires</taxon>
        <taxon>Primates</taxon>
        <taxon>Haplorrhini</taxon>
        <taxon>Catarrhini</taxon>
        <taxon>Cercopithecidae</taxon>
        <taxon>Colobinae</taxon>
        <taxon>Rhinopithecus</taxon>
    </lineage>
</organism>
<comment type="function">
    <text evidence="9">Participates in processes of transmission and amplification of the visual signal. cGMP-PDEs are the effector molecules in G-protein-mediated phototransduction in vertebrate rods and cones.</text>
</comment>
<evidence type="ECO:0000256" key="2">
    <source>
        <dbReference type="ARBA" id="ARBA00006377"/>
    </source>
</evidence>
<dbReference type="Ensembl" id="ENSRROT00000059970.1">
    <property type="protein sequence ID" value="ENSRROP00000035516.1"/>
    <property type="gene ID" value="ENSRROG00000041249.1"/>
</dbReference>
<dbReference type="GO" id="GO:0007601">
    <property type="term" value="P:visual perception"/>
    <property type="evidence" value="ECO:0007669"/>
    <property type="project" value="UniProtKB-KW"/>
</dbReference>
<reference evidence="13" key="2">
    <citation type="submission" date="2025-09" db="UniProtKB">
        <authorList>
            <consortium name="Ensembl"/>
        </authorList>
    </citation>
    <scope>IDENTIFICATION</scope>
</reference>
<evidence type="ECO:0000313" key="13">
    <source>
        <dbReference type="Ensembl" id="ENSRROP00000035516.1"/>
    </source>
</evidence>
<comment type="catalytic activity">
    <reaction evidence="1">
        <text>3',5'-cyclic GMP + H2O = GMP + H(+)</text>
        <dbReference type="Rhea" id="RHEA:16957"/>
        <dbReference type="ChEBI" id="CHEBI:15377"/>
        <dbReference type="ChEBI" id="CHEBI:15378"/>
        <dbReference type="ChEBI" id="CHEBI:57746"/>
        <dbReference type="ChEBI" id="CHEBI:58115"/>
        <dbReference type="EC" id="3.1.4.35"/>
    </reaction>
</comment>
<dbReference type="EC" id="3.1.4.35" evidence="3"/>
<reference evidence="13" key="1">
    <citation type="submission" date="2025-08" db="UniProtKB">
        <authorList>
            <consortium name="Ensembl"/>
        </authorList>
    </citation>
    <scope>IDENTIFICATION</scope>
</reference>
<name>A0A2K6R3C8_RHIRO</name>
<evidence type="ECO:0000256" key="11">
    <source>
        <dbReference type="ARBA" id="ARBA00039971"/>
    </source>
</evidence>
<feature type="compositionally biased region" description="Basic residues" evidence="12">
    <location>
        <begin position="155"/>
        <end position="173"/>
    </location>
</feature>
<dbReference type="GO" id="GO:0042622">
    <property type="term" value="C:photoreceptor outer segment membrane"/>
    <property type="evidence" value="ECO:0007669"/>
    <property type="project" value="TreeGrafter"/>
</dbReference>
<keyword evidence="14" id="KW-1185">Reference proteome</keyword>
<accession>A0A2K6R3C8</accession>
<dbReference type="GO" id="GO:0045742">
    <property type="term" value="P:positive regulation of epidermal growth factor receptor signaling pathway"/>
    <property type="evidence" value="ECO:0007669"/>
    <property type="project" value="TreeGrafter"/>
</dbReference>
<evidence type="ECO:0000256" key="8">
    <source>
        <dbReference type="ARBA" id="ARBA00023305"/>
    </source>
</evidence>
<keyword evidence="7" id="KW-0007">Acetylation</keyword>
<evidence type="ECO:0000256" key="6">
    <source>
        <dbReference type="ARBA" id="ARBA00022801"/>
    </source>
</evidence>
<dbReference type="GO" id="GO:0047555">
    <property type="term" value="F:3',5'-cyclic-GMP phosphodiesterase activity"/>
    <property type="evidence" value="ECO:0007669"/>
    <property type="project" value="UniProtKB-EC"/>
</dbReference>
<feature type="region of interest" description="Disordered" evidence="12">
    <location>
        <begin position="146"/>
        <end position="183"/>
    </location>
</feature>
<proteinExistence type="inferred from homology"/>
<dbReference type="AlphaFoldDB" id="A0A2K6R3C8"/>
<keyword evidence="4" id="KW-0140">cGMP</keyword>
<evidence type="ECO:0000256" key="1">
    <source>
        <dbReference type="ARBA" id="ARBA00000583"/>
    </source>
</evidence>
<comment type="subunit">
    <text evidence="10">Oligomer composed of two catalytic chains (alpha and beta), an inhibitory chain (gamma) and the delta chain.</text>
</comment>
<keyword evidence="6" id="KW-0378">Hydrolase</keyword>
<dbReference type="Pfam" id="PF04868">
    <property type="entry name" value="PDE6_gamma"/>
    <property type="match status" value="1"/>
</dbReference>
<protein>
    <recommendedName>
        <fullName evidence="11">Retinal rod rhodopsin-sensitive cGMP 3',5'-cyclic phosphodiesterase subunit gamma</fullName>
        <ecNumber evidence="3">3.1.4.35</ecNumber>
    </recommendedName>
</protein>
<keyword evidence="8" id="KW-0844">Vision</keyword>
<dbReference type="GeneTree" id="ENSGT00390000013260"/>
<evidence type="ECO:0000256" key="5">
    <source>
        <dbReference type="ARBA" id="ARBA00022606"/>
    </source>
</evidence>
<evidence type="ECO:0000256" key="9">
    <source>
        <dbReference type="ARBA" id="ARBA00025377"/>
    </source>
</evidence>
<dbReference type="Gene3D" id="4.10.1120.10">
    <property type="entry name" value="Retinal cGMP phosphodiesterase, gamma subunit"/>
    <property type="match status" value="1"/>
</dbReference>
<keyword evidence="5" id="KW-0716">Sensory transduction</keyword>
<dbReference type="GO" id="GO:0045745">
    <property type="term" value="P:positive regulation of G protein-coupled receptor signaling pathway"/>
    <property type="evidence" value="ECO:0007669"/>
    <property type="project" value="TreeGrafter"/>
</dbReference>
<dbReference type="PANTHER" id="PTHR12122">
    <property type="entry name" value="RETINAL CONE RHODOPSIN-SENSITIVE CGMP 3',5'-CYCLIC PHOSPHODIESTERASE GAMMA-SUBUNIT-RELATED"/>
    <property type="match status" value="1"/>
</dbReference>
<dbReference type="FunFam" id="4.10.1120.10:FF:000001">
    <property type="entry name" value="retinal rod rhodopsin-sensitive cGMP 3',5'-cyclic phosphodiesterase subunit gamma"/>
    <property type="match status" value="1"/>
</dbReference>
<sequence length="216" mass="23776">MESLWQSLWQAQKPTGSLAVPICPGTSVSGRGPQVPFHQPGRGCRSALSGPSTTWNQFFQLIQPQLPRELRGTETPNQLTKQQDKCPGWHPAEEGRVLIAWTPETCPALDCSRRESRSQGCHGVSVSLAMNLEPSKAEFRSATRVVGGPVTPRKGPPKFKQRQTRQFKSKPPKKGVQGFGDDIPGMEGLGTDITVICPWEAFNHLELHELAQYGII</sequence>
<evidence type="ECO:0000256" key="12">
    <source>
        <dbReference type="SAM" id="MobiDB-lite"/>
    </source>
</evidence>
<evidence type="ECO:0000313" key="14">
    <source>
        <dbReference type="Proteomes" id="UP000233200"/>
    </source>
</evidence>
<dbReference type="GO" id="GO:0030553">
    <property type="term" value="F:cGMP binding"/>
    <property type="evidence" value="ECO:0007669"/>
    <property type="project" value="InterPro"/>
</dbReference>
<dbReference type="InterPro" id="IPR006952">
    <property type="entry name" value="PDE6_gamma"/>
</dbReference>
<evidence type="ECO:0000256" key="10">
    <source>
        <dbReference type="ARBA" id="ARBA00038774"/>
    </source>
</evidence>
<dbReference type="InterPro" id="IPR037030">
    <property type="entry name" value="PDE6_gamma_sf"/>
</dbReference>
<evidence type="ECO:0000256" key="7">
    <source>
        <dbReference type="ARBA" id="ARBA00022990"/>
    </source>
</evidence>
<comment type="similarity">
    <text evidence="2">Belongs to the rod/cone cGMP-PDE gamma subunit family.</text>
</comment>
<evidence type="ECO:0000256" key="4">
    <source>
        <dbReference type="ARBA" id="ARBA00022535"/>
    </source>
</evidence>
<dbReference type="STRING" id="61622.ENSRROP00000035516"/>
<dbReference type="OMA" id="FIPAMSH"/>
<evidence type="ECO:0000256" key="3">
    <source>
        <dbReference type="ARBA" id="ARBA00012319"/>
    </source>
</evidence>
<dbReference type="PANTHER" id="PTHR12122:SF4">
    <property type="entry name" value="RETINAL ROD RHODOPSIN-SENSITIVE CGMP 3',5'-CYCLIC PHOSPHODIESTERASE SUBUNIT GAMMA"/>
    <property type="match status" value="1"/>
</dbReference>